<accession>A0A0M0J770</accession>
<sequence length="332" mass="37615">LVVEAREDPNAWLKQSKIFGPRLAAGGHGLFDTDETLVDGLEADWRWAKQNNLEVFIAKNDASGKVDPEGAVARVKGVMREFYGLILSVFYYYASATSDLDVYSIGINEFNTFIIECELAVPDSTDCAKPHLEQIFIAVDSGQKIKESFNSKHALSRQEFLQVLVRIAAARYIKPRKRGLPPLHSDLSLAIRELVTNVIAPRVDPAALQVSNDFRSQMVYIRETDEVLSAFMETLELLYAIYSDGKHDLKDVTADSKKLGIEEWLSLCDDLELIDDEFTLREARLCFLWSRMRVADESDAAQRRAMCNLRIEDFYECLVRLATMKRPSSDCL</sequence>
<feature type="non-terminal residue" evidence="1">
    <location>
        <position position="1"/>
    </location>
</feature>
<reference evidence="2" key="1">
    <citation type="journal article" date="2015" name="PLoS Genet.">
        <title>Genome Sequence and Transcriptome Analyses of Chrysochromulina tobin: Metabolic Tools for Enhanced Algal Fitness in the Prominent Order Prymnesiales (Haptophyceae).</title>
        <authorList>
            <person name="Hovde B.T."/>
            <person name="Deodato C.R."/>
            <person name="Hunsperger H.M."/>
            <person name="Ryken S.A."/>
            <person name="Yost W."/>
            <person name="Jha R.K."/>
            <person name="Patterson J."/>
            <person name="Monnat R.J. Jr."/>
            <person name="Barlow S.B."/>
            <person name="Starkenburg S.R."/>
            <person name="Cattolico R.A."/>
        </authorList>
    </citation>
    <scope>NUCLEOTIDE SEQUENCE</scope>
    <source>
        <strain evidence="2">CCMP291</strain>
    </source>
</reference>
<dbReference type="OrthoDB" id="120976at2759"/>
<name>A0A0M0J770_9EUKA</name>
<protein>
    <submittedName>
        <fullName evidence="1">Leucine rich repeat family protein</fullName>
    </submittedName>
</protein>
<dbReference type="Proteomes" id="UP000037460">
    <property type="component" value="Unassembled WGS sequence"/>
</dbReference>
<keyword evidence="2" id="KW-1185">Reference proteome</keyword>
<gene>
    <name evidence="1" type="ORF">Ctob_000579</name>
</gene>
<organism evidence="1 2">
    <name type="scientific">Chrysochromulina tobinii</name>
    <dbReference type="NCBI Taxonomy" id="1460289"/>
    <lineage>
        <taxon>Eukaryota</taxon>
        <taxon>Haptista</taxon>
        <taxon>Haptophyta</taxon>
        <taxon>Prymnesiophyceae</taxon>
        <taxon>Prymnesiales</taxon>
        <taxon>Chrysochromulinaceae</taxon>
        <taxon>Chrysochromulina</taxon>
    </lineage>
</organism>
<comment type="caution">
    <text evidence="1">The sequence shown here is derived from an EMBL/GenBank/DDBJ whole genome shotgun (WGS) entry which is preliminary data.</text>
</comment>
<dbReference type="EMBL" id="JWZX01003313">
    <property type="protein sequence ID" value="KOO22068.1"/>
    <property type="molecule type" value="Genomic_DNA"/>
</dbReference>
<evidence type="ECO:0000313" key="2">
    <source>
        <dbReference type="Proteomes" id="UP000037460"/>
    </source>
</evidence>
<dbReference type="AlphaFoldDB" id="A0A0M0J770"/>
<proteinExistence type="predicted"/>
<evidence type="ECO:0000313" key="1">
    <source>
        <dbReference type="EMBL" id="KOO22068.1"/>
    </source>
</evidence>